<dbReference type="GO" id="GO:0032329">
    <property type="term" value="P:serine transport"/>
    <property type="evidence" value="ECO:0007669"/>
    <property type="project" value="InterPro"/>
</dbReference>
<keyword evidence="3 9" id="KW-1003">Cell membrane</keyword>
<sequence length="413" mass="44252">MLEKFLDMSLVQRIVVGILVGILFGIFFPTWTFISILGTLFVSCLKAIAPLLVFFLTMASIAKHKIGNKTFVKPILVLYLVGTLLSALVAVIISSIFTVPITLQETVSEQAPQNLESVLSTMLTNVTQNPVQSLIDANYLGVLFWAVLLGLAFRARSESTKELVDQISVALSQVVQVIIAFAPIGILGLVYQSIATTGIAGLAEYLQLLLVLIGTMLFVALVVYPFLTFLFIKENPYPLILFCLKESALPAFFTRSSAANIPINMMLAEKLKLTKESYSISIPLGATINMGGAAITISVMSLTAVHSLEIEAPFVLKVLLCILSALAACGASGVAGGSLLLIPLSCSLFGISNDVAMQIVGIGFIIGVIQDSMETALNSSSDLLFTAIGELGARKRSGEKIKLKDRLDGLNER</sequence>
<evidence type="ECO:0000313" key="10">
    <source>
        <dbReference type="EMBL" id="MBX4193330.1"/>
    </source>
</evidence>
<feature type="transmembrane region" description="Helical" evidence="9">
    <location>
        <begin position="206"/>
        <end position="232"/>
    </location>
</feature>
<protein>
    <recommendedName>
        <fullName evidence="9">Serine/threonine transporter SstT</fullName>
    </recommendedName>
    <alternativeName>
        <fullName evidence="9">Na(+)/serine-threonine symporter</fullName>
    </alternativeName>
</protein>
<comment type="function">
    <text evidence="9">Involved in the import of serine and threonine into the cell, with the concomitant import of sodium (symport system).</text>
</comment>
<dbReference type="GO" id="GO:0015293">
    <property type="term" value="F:symporter activity"/>
    <property type="evidence" value="ECO:0007669"/>
    <property type="project" value="UniProtKB-UniRule"/>
</dbReference>
<keyword evidence="2 9" id="KW-0813">Transport</keyword>
<evidence type="ECO:0000256" key="5">
    <source>
        <dbReference type="ARBA" id="ARBA00022847"/>
    </source>
</evidence>
<keyword evidence="8 9" id="KW-0472">Membrane</keyword>
<evidence type="ECO:0000256" key="9">
    <source>
        <dbReference type="HAMAP-Rule" id="MF_01582"/>
    </source>
</evidence>
<accession>A0AAW4QH76</accession>
<dbReference type="Proteomes" id="UP000704433">
    <property type="component" value="Unassembled WGS sequence"/>
</dbReference>
<evidence type="ECO:0000256" key="4">
    <source>
        <dbReference type="ARBA" id="ARBA00022692"/>
    </source>
</evidence>
<organism evidence="10 11">
    <name type="scientific">Enterococcus lactis</name>
    <dbReference type="NCBI Taxonomy" id="357441"/>
    <lineage>
        <taxon>Bacteria</taxon>
        <taxon>Bacillati</taxon>
        <taxon>Bacillota</taxon>
        <taxon>Bacilli</taxon>
        <taxon>Lactobacillales</taxon>
        <taxon>Enterococcaceae</taxon>
        <taxon>Enterococcus</taxon>
    </lineage>
</organism>
<evidence type="ECO:0000256" key="3">
    <source>
        <dbReference type="ARBA" id="ARBA00022475"/>
    </source>
</evidence>
<dbReference type="PRINTS" id="PR00173">
    <property type="entry name" value="EDTRNSPORT"/>
</dbReference>
<feature type="transmembrane region" description="Helical" evidence="9">
    <location>
        <begin position="40"/>
        <end position="62"/>
    </location>
</feature>
<keyword evidence="7 9" id="KW-1133">Transmembrane helix</keyword>
<evidence type="ECO:0000256" key="2">
    <source>
        <dbReference type="ARBA" id="ARBA00022448"/>
    </source>
</evidence>
<evidence type="ECO:0000256" key="6">
    <source>
        <dbReference type="ARBA" id="ARBA00022970"/>
    </source>
</evidence>
<dbReference type="EMBL" id="JAIFOD010000011">
    <property type="protein sequence ID" value="MBX4193330.1"/>
    <property type="molecule type" value="Genomic_DNA"/>
</dbReference>
<feature type="transmembrane region" description="Helical" evidence="9">
    <location>
        <begin position="167"/>
        <end position="194"/>
    </location>
</feature>
<name>A0AAW4QH76_9ENTE</name>
<dbReference type="GO" id="GO:0005886">
    <property type="term" value="C:plasma membrane"/>
    <property type="evidence" value="ECO:0007669"/>
    <property type="project" value="UniProtKB-SubCell"/>
</dbReference>
<dbReference type="PANTHER" id="PTHR42865:SF8">
    <property type="entry name" value="SERINE_THREONINE TRANSPORTER SSTT"/>
    <property type="match status" value="1"/>
</dbReference>
<dbReference type="Pfam" id="PF00375">
    <property type="entry name" value="SDF"/>
    <property type="match status" value="1"/>
</dbReference>
<dbReference type="Gene3D" id="1.10.3860.10">
    <property type="entry name" value="Sodium:dicarboxylate symporter"/>
    <property type="match status" value="1"/>
</dbReference>
<dbReference type="HAMAP" id="MF_01582">
    <property type="entry name" value="Ser_Thr_transp_SstT"/>
    <property type="match status" value="1"/>
</dbReference>
<feature type="transmembrane region" description="Helical" evidence="9">
    <location>
        <begin position="348"/>
        <end position="369"/>
    </location>
</feature>
<evidence type="ECO:0000256" key="1">
    <source>
        <dbReference type="ARBA" id="ARBA00004141"/>
    </source>
</evidence>
<gene>
    <name evidence="9 10" type="primary">sstT</name>
    <name evidence="10" type="ORF">KYX84_03660</name>
</gene>
<dbReference type="GO" id="GO:0015171">
    <property type="term" value="F:amino acid transmembrane transporter activity"/>
    <property type="evidence" value="ECO:0007669"/>
    <property type="project" value="UniProtKB-UniRule"/>
</dbReference>
<evidence type="ECO:0000256" key="8">
    <source>
        <dbReference type="ARBA" id="ARBA00023136"/>
    </source>
</evidence>
<feature type="transmembrane region" description="Helical" evidence="9">
    <location>
        <begin position="314"/>
        <end position="342"/>
    </location>
</feature>
<dbReference type="AlphaFoldDB" id="A0AAW4QH76"/>
<dbReference type="InterPro" id="IPR036458">
    <property type="entry name" value="Na:dicarbo_symporter_sf"/>
</dbReference>
<dbReference type="SUPFAM" id="SSF118215">
    <property type="entry name" value="Proton glutamate symport protein"/>
    <property type="match status" value="1"/>
</dbReference>
<comment type="catalytic activity">
    <reaction evidence="9">
        <text>L-serine(in) + Na(+)(in) = L-serine(out) + Na(+)(out)</text>
        <dbReference type="Rhea" id="RHEA:29575"/>
        <dbReference type="ChEBI" id="CHEBI:29101"/>
        <dbReference type="ChEBI" id="CHEBI:33384"/>
    </reaction>
</comment>
<feature type="transmembrane region" description="Helical" evidence="9">
    <location>
        <begin position="14"/>
        <end position="34"/>
    </location>
</feature>
<dbReference type="NCBIfam" id="NF010151">
    <property type="entry name" value="PRK13628.1"/>
    <property type="match status" value="1"/>
</dbReference>
<comment type="similarity">
    <text evidence="9">Belongs to the dicarboxylate/amino acid:cation symporter (DAACS) (TC 2.A.23) family.</text>
</comment>
<comment type="caution">
    <text evidence="10">The sequence shown here is derived from an EMBL/GenBank/DDBJ whole genome shotgun (WGS) entry which is preliminary data.</text>
</comment>
<feature type="transmembrane region" description="Helical" evidence="9">
    <location>
        <begin position="74"/>
        <end position="97"/>
    </location>
</feature>
<dbReference type="PANTHER" id="PTHR42865">
    <property type="entry name" value="PROTON/GLUTAMATE-ASPARTATE SYMPORTER"/>
    <property type="match status" value="1"/>
</dbReference>
<feature type="transmembrane region" description="Helical" evidence="9">
    <location>
        <begin position="137"/>
        <end position="155"/>
    </location>
</feature>
<keyword evidence="4 9" id="KW-0812">Transmembrane</keyword>
<keyword evidence="5 9" id="KW-0769">Symport</keyword>
<evidence type="ECO:0000313" key="11">
    <source>
        <dbReference type="Proteomes" id="UP000704433"/>
    </source>
</evidence>
<dbReference type="GO" id="GO:0015826">
    <property type="term" value="P:threonine transport"/>
    <property type="evidence" value="ECO:0007669"/>
    <property type="project" value="InterPro"/>
</dbReference>
<reference evidence="10" key="1">
    <citation type="journal article" date="2022" name="J. Anim. Sci.">
        <title>Whole genome sequence analyses-based assessment of virulence potential and antimicrobial susceptibilities and resistance of Enterococcus faecium strains isolated from commercial swine and cattle probiotic products.</title>
        <authorList>
            <person name="Shridhar P.B."/>
            <person name="Amachawadi R.G."/>
            <person name="Tokach M."/>
            <person name="Patel I."/>
            <person name="Gangiredla J."/>
            <person name="Mammel M."/>
            <person name="Nagaraja T.G."/>
        </authorList>
    </citation>
    <scope>NUCLEOTIDE SEQUENCE</scope>
    <source>
        <strain evidence="10">EF216</strain>
    </source>
</reference>
<comment type="subcellular location">
    <subcellularLocation>
        <location evidence="9">Cell membrane</location>
        <topology evidence="9">Multi-pass membrane protein</topology>
    </subcellularLocation>
    <subcellularLocation>
        <location evidence="1">Membrane</location>
        <topology evidence="1">Multi-pass membrane protein</topology>
    </subcellularLocation>
</comment>
<keyword evidence="6 9" id="KW-0029">Amino-acid transport</keyword>
<proteinExistence type="inferred from homology"/>
<comment type="catalytic activity">
    <reaction evidence="9">
        <text>L-threonine(in) + Na(+)(in) = L-threonine(out) + Na(+)(out)</text>
        <dbReference type="Rhea" id="RHEA:69999"/>
        <dbReference type="ChEBI" id="CHEBI:29101"/>
        <dbReference type="ChEBI" id="CHEBI:57926"/>
    </reaction>
</comment>
<dbReference type="InterPro" id="IPR001991">
    <property type="entry name" value="Na-dicarboxylate_symporter"/>
</dbReference>
<dbReference type="InterPro" id="IPR023025">
    <property type="entry name" value="Ser_Thr_transp_SstT"/>
</dbReference>
<feature type="transmembrane region" description="Helical" evidence="9">
    <location>
        <begin position="278"/>
        <end position="302"/>
    </location>
</feature>
<evidence type="ECO:0000256" key="7">
    <source>
        <dbReference type="ARBA" id="ARBA00022989"/>
    </source>
</evidence>